<dbReference type="SUPFAM" id="SSF53756">
    <property type="entry name" value="UDP-Glycosyltransferase/glycogen phosphorylase"/>
    <property type="match status" value="1"/>
</dbReference>
<dbReference type="Proteomes" id="UP000196655">
    <property type="component" value="Unassembled WGS sequence"/>
</dbReference>
<comment type="caution">
    <text evidence="1">The sequence shown here is derived from an EMBL/GenBank/DDBJ whole genome shotgun (WGS) entry which is preliminary data.</text>
</comment>
<name>A0A211YVD1_9PROT</name>
<dbReference type="STRING" id="1122125.GCA_000423185_06443"/>
<dbReference type="EMBL" id="NHON01000156">
    <property type="protein sequence ID" value="OWJ56894.1"/>
    <property type="molecule type" value="Genomic_DNA"/>
</dbReference>
<dbReference type="Pfam" id="PF20706">
    <property type="entry name" value="GT4-conflict"/>
    <property type="match status" value="1"/>
</dbReference>
<dbReference type="AlphaFoldDB" id="A0A211YVD1"/>
<dbReference type="Gene3D" id="3.40.50.2000">
    <property type="entry name" value="Glycogen Phosphorylase B"/>
    <property type="match status" value="1"/>
</dbReference>
<gene>
    <name evidence="1" type="ORF">BWR60_34550</name>
</gene>
<reference evidence="2" key="1">
    <citation type="submission" date="2017-05" db="EMBL/GenBank/DDBJ databases">
        <authorList>
            <person name="Macchi M."/>
            <person name="Festa S."/>
            <person name="Coppotelli B.M."/>
            <person name="Morelli I.S."/>
        </authorList>
    </citation>
    <scope>NUCLEOTIDE SEQUENCE [LARGE SCALE GENOMIC DNA]</scope>
    <source>
        <strain evidence="2">I</strain>
    </source>
</reference>
<evidence type="ECO:0000313" key="1">
    <source>
        <dbReference type="EMBL" id="OWJ56894.1"/>
    </source>
</evidence>
<dbReference type="PANTHER" id="PTHR46656:SF3">
    <property type="entry name" value="PUTATIVE-RELATED"/>
    <property type="match status" value="1"/>
</dbReference>
<protein>
    <submittedName>
        <fullName evidence="1">Uncharacterized protein</fullName>
    </submittedName>
</protein>
<dbReference type="PANTHER" id="PTHR46656">
    <property type="entry name" value="PUTATIVE-RELATED"/>
    <property type="match status" value="1"/>
</dbReference>
<organism evidence="1 2">
    <name type="scientific">Inquilinus limosus</name>
    <dbReference type="NCBI Taxonomy" id="171674"/>
    <lineage>
        <taxon>Bacteria</taxon>
        <taxon>Pseudomonadati</taxon>
        <taxon>Pseudomonadota</taxon>
        <taxon>Alphaproteobacteria</taxon>
        <taxon>Rhodospirillales</taxon>
        <taxon>Rhodospirillaceae</taxon>
        <taxon>Inquilinus</taxon>
    </lineage>
</organism>
<keyword evidence="2" id="KW-1185">Reference proteome</keyword>
<sequence>MVAAVIPDASGSAIDPQELQGLIDAADWDGVNARSRESRASRDGAPGVQARRTALLDRLYSVARDSEEDFDPADAAKAAAALCLSQHNHVLSPLDQPAIGGVFVEDGMLHLWGINQLDPAEPVELALVVDGRRIFDARTDPATGRVAFAATRLHGRHRSLGFELDGTLVPGPAFTALSFWKDPDALGELADHLADMVGRTDYLGARYAAKCHLPKTMARLDVAKDGDKVKGRIPEFVRYMANRYDCDTKNLVGYQGTAQWIISDVMEYADRRSIFCMTNEIHEALSEGVFNKRALKNDVSLALFSFWRRHYQHIDIFSDEGLRKVQYKFATAPFISDKNNQLLISKALKERLSAVVDAYRSRALPWSWYWLFRHEDEGTTHKMMEAGYALTLSFKEVLADLVEQNRCSFNPRNWMSYWGSTPQEVAGHFTRFDLALISLLNGRAVPEELIAERGPDVLRRQLIDQVYSRSPRLAAISAVAPELAAAPAADPAIQYVDLVVVGHANATGLGRNLNMFVEALSPFDPLVFNADDGQCVNPEGRWREDMNLRARVVVLCVNADRAPEMIARFASICEDAHIIGFYLWETDTPPETHLLGANAVDEIWAPSGFVADGYRKITSTPISNIRKGLAHPPARVFSPFLDRFRRSPSELIFLSLAEFGSSIVRKNPLSVVKAFQQAFAEGDEEVRLLLKMREIDPGHWSNFDGYWEEVEERITGDGRIEIVEGNLTDAEYWSLIDSSDVFVALHRAEGFGYGIADAMMLGKPVIVSDYSGTQDFCTADNSFLVDVDVVPTPPEQMRSKSYVGHWASPRVDQAATAMRAILTDREAAKARALKGQARIFGDYSFEDWQSGLATRIRDQLARQG</sequence>
<evidence type="ECO:0000313" key="2">
    <source>
        <dbReference type="Proteomes" id="UP000196655"/>
    </source>
</evidence>
<accession>A0A211YVD1</accession>
<proteinExistence type="predicted"/>